<dbReference type="RefSeq" id="XP_067802875.1">
    <property type="nucleotide sequence ID" value="XM_067947653.1"/>
</dbReference>
<dbReference type="AlphaFoldDB" id="A0AAD9PKH7"/>
<name>A0AAD9PKH7_9APIC</name>
<organism evidence="1 2">
    <name type="scientific">Babesia duncani</name>
    <dbReference type="NCBI Taxonomy" id="323732"/>
    <lineage>
        <taxon>Eukaryota</taxon>
        <taxon>Sar</taxon>
        <taxon>Alveolata</taxon>
        <taxon>Apicomplexa</taxon>
        <taxon>Aconoidasida</taxon>
        <taxon>Piroplasmida</taxon>
        <taxon>Babesiidae</taxon>
        <taxon>Babesia</taxon>
    </lineage>
</organism>
<proteinExistence type="predicted"/>
<protein>
    <submittedName>
        <fullName evidence="1">Porin domain superfamily</fullName>
    </submittedName>
</protein>
<evidence type="ECO:0000313" key="2">
    <source>
        <dbReference type="Proteomes" id="UP001214638"/>
    </source>
</evidence>
<evidence type="ECO:0000313" key="1">
    <source>
        <dbReference type="EMBL" id="KAK2196033.1"/>
    </source>
</evidence>
<keyword evidence="2" id="KW-1185">Reference proteome</keyword>
<gene>
    <name evidence="1" type="ORF">BdWA1_002631</name>
</gene>
<dbReference type="InterPro" id="IPR023614">
    <property type="entry name" value="Porin_dom_sf"/>
</dbReference>
<reference evidence="1" key="1">
    <citation type="journal article" date="2023" name="Nat. Microbiol.">
        <title>Babesia duncani multi-omics identifies virulence factors and drug targets.</title>
        <authorList>
            <person name="Singh P."/>
            <person name="Lonardi S."/>
            <person name="Liang Q."/>
            <person name="Vydyam P."/>
            <person name="Khabirova E."/>
            <person name="Fang T."/>
            <person name="Gihaz S."/>
            <person name="Thekkiniath J."/>
            <person name="Munshi M."/>
            <person name="Abel S."/>
            <person name="Ciampossin L."/>
            <person name="Batugedara G."/>
            <person name="Gupta M."/>
            <person name="Lu X.M."/>
            <person name="Lenz T."/>
            <person name="Chakravarty S."/>
            <person name="Cornillot E."/>
            <person name="Hu Y."/>
            <person name="Ma W."/>
            <person name="Gonzalez L.M."/>
            <person name="Sanchez S."/>
            <person name="Estrada K."/>
            <person name="Sanchez-Flores A."/>
            <person name="Montero E."/>
            <person name="Harb O.S."/>
            <person name="Le Roch K.G."/>
            <person name="Mamoun C.B."/>
        </authorList>
    </citation>
    <scope>NUCLEOTIDE SEQUENCE</scope>
    <source>
        <strain evidence="1">WA1</strain>
    </source>
</reference>
<accession>A0AAD9PKH7</accession>
<dbReference type="Proteomes" id="UP001214638">
    <property type="component" value="Unassembled WGS sequence"/>
</dbReference>
<dbReference type="Gene3D" id="2.40.160.10">
    <property type="entry name" value="Porin"/>
    <property type="match status" value="1"/>
</dbReference>
<dbReference type="EMBL" id="JALLKP010000003">
    <property type="protein sequence ID" value="KAK2196033.1"/>
    <property type="molecule type" value="Genomic_DNA"/>
</dbReference>
<comment type="caution">
    <text evidence="1">The sequence shown here is derived from an EMBL/GenBank/DDBJ whole genome shotgun (WGS) entry which is preliminary data.</text>
</comment>
<dbReference type="GeneID" id="94336928"/>
<dbReference type="KEGG" id="bdw:94336928"/>
<sequence>MAPLKFERLLSGPVLDMFTKEYAHENFWEIEHNNNINAAKFINNYKFGRQGDVSAFTNIKGLLGKHSELKFQANGAHFVEVGYNVTGYKPLNLFVKGMLDDTKKRHLLDIHGEHITDLNTTGLKLGLVDRSFSLFTLFNLGPQRQCTFGGEVDGGLLGQTGKLTLAAAYNKNADAQKYHVGIAMTGKFSVKDPAIKVLARAMATSNVKNYPKILAAEIEQGFKEAKPKFRVAGQLYLTPADHQTAAFVKAKCDSDAQVALAYSQKFSDSFTATLGCKFQGKDLLDNKNVQYGVKFNVC</sequence>